<evidence type="ECO:0000256" key="2">
    <source>
        <dbReference type="ARBA" id="ARBA00022801"/>
    </source>
</evidence>
<evidence type="ECO:0000313" key="5">
    <source>
        <dbReference type="Proteomes" id="UP000468901"/>
    </source>
</evidence>
<evidence type="ECO:0000259" key="3">
    <source>
        <dbReference type="Pfam" id="PF01979"/>
    </source>
</evidence>
<organism evidence="4 5">
    <name type="scientific">Parvibaculum sedimenti</name>
    <dbReference type="NCBI Taxonomy" id="2608632"/>
    <lineage>
        <taxon>Bacteria</taxon>
        <taxon>Pseudomonadati</taxon>
        <taxon>Pseudomonadota</taxon>
        <taxon>Alphaproteobacteria</taxon>
        <taxon>Hyphomicrobiales</taxon>
        <taxon>Parvibaculaceae</taxon>
        <taxon>Parvibaculum</taxon>
    </lineage>
</organism>
<gene>
    <name evidence="4" type="ORF">F2P47_04590</name>
</gene>
<keyword evidence="2 4" id="KW-0378">Hydrolase</keyword>
<dbReference type="RefSeq" id="WP_152214990.1">
    <property type="nucleotide sequence ID" value="NZ_JBAQYD010000187.1"/>
</dbReference>
<dbReference type="Pfam" id="PF01979">
    <property type="entry name" value="Amidohydro_1"/>
    <property type="match status" value="1"/>
</dbReference>
<feature type="domain" description="Amidohydrolase-related" evidence="3">
    <location>
        <begin position="57"/>
        <end position="434"/>
    </location>
</feature>
<dbReference type="SUPFAM" id="SSF51338">
    <property type="entry name" value="Composite domain of metallo-dependent hydrolases"/>
    <property type="match status" value="1"/>
</dbReference>
<dbReference type="PANTHER" id="PTHR43794:SF11">
    <property type="entry name" value="AMIDOHYDROLASE-RELATED DOMAIN-CONTAINING PROTEIN"/>
    <property type="match status" value="1"/>
</dbReference>
<dbReference type="Gene3D" id="3.20.20.140">
    <property type="entry name" value="Metal-dependent hydrolases"/>
    <property type="match status" value="1"/>
</dbReference>
<proteinExistence type="inferred from homology"/>
<dbReference type="Gene3D" id="2.30.40.10">
    <property type="entry name" value="Urease, subunit C, domain 1"/>
    <property type="match status" value="1"/>
</dbReference>
<evidence type="ECO:0000256" key="1">
    <source>
        <dbReference type="ARBA" id="ARBA00006745"/>
    </source>
</evidence>
<reference evidence="4 5" key="1">
    <citation type="submission" date="2019-09" db="EMBL/GenBank/DDBJ databases">
        <title>Parvibaculum sedimenti sp. nov., isolated from sediment.</title>
        <authorList>
            <person name="Wang Y."/>
        </authorList>
    </citation>
    <scope>NUCLEOTIDE SEQUENCE [LARGE SCALE GENOMIC DNA]</scope>
    <source>
        <strain evidence="4 5">HXT-9</strain>
    </source>
</reference>
<sequence length="502" mass="53245">MSAAQLLIRGGLVADPASALVEPRDLLVEGARIVAVAAPGSIAAPGAKIHDASNRLILPAFVNAHTHGHSNLVKGVADRWTLEASLTNGPWLAGARDTETIYLSALLGALDMLSKGCTSCFDLVYEFPLPTKAGFAAVARAYADAGMKAVLAPMVADKTLFTAIPGLLDSLPEDLRKTVSQFDLGSADATIAAIEDIAEGRDELPEGIELAIAPTIPHHCSEDFLARCIDLAERHDLPIHMHIAESRLQATTARKLWGVSPVRYLADRGILRPGFVAAHGVWLDGSDLDLLAKHQCSVAHIPASNLRLGSGMAHVRAMLDRGINVGLATDGANSSDALSMLQAMRLASYASRGFSGPRENWLNATETLRLATQGSAGITGFANTGRMELGAAADLVFFDLDHLDFIPLTDPVNQIVTAADTASISDVMANGRMVFSGGRFTAIDTSGLRERVREAVLKLSAKLADARPLAARLEPHVVAFAEKASEEPLGVERFVNPREKSQ</sequence>
<dbReference type="PANTHER" id="PTHR43794">
    <property type="entry name" value="AMINOHYDROLASE SSNA-RELATED"/>
    <property type="match status" value="1"/>
</dbReference>
<dbReference type="SUPFAM" id="SSF51556">
    <property type="entry name" value="Metallo-dependent hydrolases"/>
    <property type="match status" value="1"/>
</dbReference>
<dbReference type="EMBL" id="WESC01000003">
    <property type="protein sequence ID" value="KAB7741687.1"/>
    <property type="molecule type" value="Genomic_DNA"/>
</dbReference>
<evidence type="ECO:0000313" key="4">
    <source>
        <dbReference type="EMBL" id="KAB7741687.1"/>
    </source>
</evidence>
<dbReference type="InterPro" id="IPR011059">
    <property type="entry name" value="Metal-dep_hydrolase_composite"/>
</dbReference>
<dbReference type="Proteomes" id="UP000468901">
    <property type="component" value="Unassembled WGS sequence"/>
</dbReference>
<keyword evidence="5" id="KW-1185">Reference proteome</keyword>
<dbReference type="GO" id="GO:0016810">
    <property type="term" value="F:hydrolase activity, acting on carbon-nitrogen (but not peptide) bonds"/>
    <property type="evidence" value="ECO:0007669"/>
    <property type="project" value="InterPro"/>
</dbReference>
<dbReference type="AlphaFoldDB" id="A0A6N6VLS4"/>
<dbReference type="InterPro" id="IPR006680">
    <property type="entry name" value="Amidohydro-rel"/>
</dbReference>
<protein>
    <submittedName>
        <fullName evidence="4">Amidohydrolase family protein</fullName>
    </submittedName>
</protein>
<name>A0A6N6VLS4_9HYPH</name>
<dbReference type="InterPro" id="IPR050287">
    <property type="entry name" value="MTA/SAH_deaminase"/>
</dbReference>
<accession>A0A6N6VLS4</accession>
<comment type="similarity">
    <text evidence="1">Belongs to the metallo-dependent hydrolases superfamily. ATZ/TRZ family.</text>
</comment>
<comment type="caution">
    <text evidence="4">The sequence shown here is derived from an EMBL/GenBank/DDBJ whole genome shotgun (WGS) entry which is preliminary data.</text>
</comment>
<dbReference type="InterPro" id="IPR032466">
    <property type="entry name" value="Metal_Hydrolase"/>
</dbReference>